<keyword evidence="7" id="KW-0175">Coiled coil</keyword>
<dbReference type="PROSITE" id="PS00486">
    <property type="entry name" value="DNA_MISMATCH_REPAIR_2"/>
    <property type="match status" value="1"/>
</dbReference>
<dbReference type="SMART" id="SM00534">
    <property type="entry name" value="MUTSac"/>
    <property type="match status" value="1"/>
</dbReference>
<sequence length="806" mass="88909">MISPHTEKVLEYDKLKALLKQYAHSQLGASRAAKLKPFQQLDAVRYQQRLCSEAKAFYQTSNGFPLQGLKDISPTLHKVSKPGAILEVEELLGVARVVEAAQNVQRAVKRRNPKDFPKLSSIVRNLPTFPELTQSIDRCLSPDGDVLDHASPALRAIRRKLAHTRTNIQSKLEGILQSPHHQRSIQEHLITSRNDRYVIPIKQDSKHNFPGVVQGQSSSGATAFIEPFGVVDLNNELHQLANEERQEIRRILLELSDLVREHLASLELALDILGGLDFLGAKARLSIELNGVEPVLNVRGAIKLIEARHPLLEMNLQDSAKLKGEDRDPNLPERIVPTDATLGDTFHTMVITGPNTGGKTVVLKTVGLLTLMAQSGLHIPAEMGSEVGIFDQMFADIGDEQSIEQNLSTFSSHITKIISILKEADENSLVLLDEIGAGTDPTEGAALGMSILDWLAARRVRTVATTHYGALKAYAHAQEGMENASMEFDWQTLQPTYRLQIGVPGSSNAFKIAQRLGMPDAITDTAKAYIGNQTVAVEDLIVSMQASQSELDVEREIVQEKLRVADTAARKHEALINQIEVEREELRDQVEQKAATILKDARKLVEQTIAEVRRENASKDSVSTAFTRIEGARQKLNERHQQQKHVAKPHPDAISVRVGDKVRVKSLNQFGEVLSVSNGKTPLLVKVGNMQMRVSYGGIEPVRPEDNKRELSTSILDVQYSKTGNVKTELNLRGKTVHEAWTETDKYIDDAFLAGLPKVRIIHGKGTGALRTAIHDLLADHAEVNDFQLAALNEGGAGATIVTLKE</sequence>
<reference evidence="9" key="1">
    <citation type="submission" date="2023-03" db="EMBL/GenBank/DDBJ databases">
        <authorList>
            <person name="Steffen K."/>
            <person name="Cardenas P."/>
        </authorList>
    </citation>
    <scope>NUCLEOTIDE SEQUENCE</scope>
</reference>
<dbReference type="Proteomes" id="UP001174909">
    <property type="component" value="Unassembled WGS sequence"/>
</dbReference>
<dbReference type="NCBIfam" id="TIGR01069">
    <property type="entry name" value="mutS2"/>
    <property type="match status" value="1"/>
</dbReference>
<name>A0AA35WR20_GEOBA</name>
<keyword evidence="10" id="KW-1185">Reference proteome</keyword>
<evidence type="ECO:0000259" key="8">
    <source>
        <dbReference type="PROSITE" id="PS50828"/>
    </source>
</evidence>
<comment type="caution">
    <text evidence="9">The sequence shown here is derived from an EMBL/GenBank/DDBJ whole genome shotgun (WGS) entry which is preliminary data.</text>
</comment>
<dbReference type="FunFam" id="3.40.50.300:FF:000830">
    <property type="entry name" value="Endonuclease MutS2"/>
    <property type="match status" value="1"/>
</dbReference>
<dbReference type="GO" id="GO:0006298">
    <property type="term" value="P:mismatch repair"/>
    <property type="evidence" value="ECO:0007669"/>
    <property type="project" value="InterPro"/>
</dbReference>
<keyword evidence="4" id="KW-0067">ATP-binding</keyword>
<dbReference type="GO" id="GO:0004519">
    <property type="term" value="F:endonuclease activity"/>
    <property type="evidence" value="ECO:0007669"/>
    <property type="project" value="UniProtKB-KW"/>
</dbReference>
<gene>
    <name evidence="9" type="ORF">GBAR_LOCUS14954</name>
</gene>
<accession>A0AA35WR20</accession>
<evidence type="ECO:0000256" key="7">
    <source>
        <dbReference type="SAM" id="Coils"/>
    </source>
</evidence>
<organism evidence="9 10">
    <name type="scientific">Geodia barretti</name>
    <name type="common">Barrett's horny sponge</name>
    <dbReference type="NCBI Taxonomy" id="519541"/>
    <lineage>
        <taxon>Eukaryota</taxon>
        <taxon>Metazoa</taxon>
        <taxon>Porifera</taxon>
        <taxon>Demospongiae</taxon>
        <taxon>Heteroscleromorpha</taxon>
        <taxon>Tetractinellida</taxon>
        <taxon>Astrophorina</taxon>
        <taxon>Geodiidae</taxon>
        <taxon>Geodia</taxon>
    </lineage>
</organism>
<feature type="domain" description="Smr" evidence="8">
    <location>
        <begin position="730"/>
        <end position="805"/>
    </location>
</feature>
<keyword evidence="9" id="KW-0255">Endonuclease</keyword>
<dbReference type="SUPFAM" id="SSF52540">
    <property type="entry name" value="P-loop containing nucleoside triphosphate hydrolases"/>
    <property type="match status" value="1"/>
</dbReference>
<dbReference type="CDD" id="cd03280">
    <property type="entry name" value="ABC_MutS2"/>
    <property type="match status" value="1"/>
</dbReference>
<keyword evidence="1" id="KW-0699">rRNA-binding</keyword>
<dbReference type="InterPro" id="IPR036063">
    <property type="entry name" value="Smr_dom_sf"/>
</dbReference>
<dbReference type="InterPro" id="IPR005747">
    <property type="entry name" value="MutS2"/>
</dbReference>
<evidence type="ECO:0000256" key="5">
    <source>
        <dbReference type="ARBA" id="ARBA00022884"/>
    </source>
</evidence>
<dbReference type="GO" id="GO:0019843">
    <property type="term" value="F:rRNA binding"/>
    <property type="evidence" value="ECO:0007669"/>
    <property type="project" value="UniProtKB-KW"/>
</dbReference>
<feature type="coiled-coil region" evidence="7">
    <location>
        <begin position="565"/>
        <end position="607"/>
    </location>
</feature>
<protein>
    <submittedName>
        <fullName evidence="9">Endonuclease MutS2</fullName>
    </submittedName>
</protein>
<dbReference type="Pfam" id="PF20297">
    <property type="entry name" value="MSSS"/>
    <property type="match status" value="1"/>
</dbReference>
<dbReference type="InterPro" id="IPR046893">
    <property type="entry name" value="MSSS"/>
</dbReference>
<dbReference type="PANTHER" id="PTHR48466">
    <property type="entry name" value="OS10G0509000 PROTEIN-RELATED"/>
    <property type="match status" value="1"/>
</dbReference>
<dbReference type="InterPro" id="IPR002625">
    <property type="entry name" value="Smr_dom"/>
</dbReference>
<dbReference type="InterPro" id="IPR045076">
    <property type="entry name" value="MutS"/>
</dbReference>
<dbReference type="SMART" id="SM00533">
    <property type="entry name" value="MUTSd"/>
    <property type="match status" value="1"/>
</dbReference>
<evidence type="ECO:0000256" key="3">
    <source>
        <dbReference type="ARBA" id="ARBA00022801"/>
    </source>
</evidence>
<keyword evidence="6" id="KW-0238">DNA-binding</keyword>
<dbReference type="Pfam" id="PF01713">
    <property type="entry name" value="Smr"/>
    <property type="match status" value="1"/>
</dbReference>
<dbReference type="HAMAP" id="MF_00092">
    <property type="entry name" value="MutS2"/>
    <property type="match status" value="1"/>
</dbReference>
<evidence type="ECO:0000256" key="2">
    <source>
        <dbReference type="ARBA" id="ARBA00022741"/>
    </source>
</evidence>
<evidence type="ECO:0000313" key="10">
    <source>
        <dbReference type="Proteomes" id="UP001174909"/>
    </source>
</evidence>
<dbReference type="Gene3D" id="3.30.1370.110">
    <property type="match status" value="1"/>
</dbReference>
<dbReference type="PANTHER" id="PTHR48466:SF2">
    <property type="entry name" value="OS10G0509000 PROTEIN"/>
    <property type="match status" value="1"/>
</dbReference>
<evidence type="ECO:0000256" key="4">
    <source>
        <dbReference type="ARBA" id="ARBA00022840"/>
    </source>
</evidence>
<dbReference type="GO" id="GO:0140664">
    <property type="term" value="F:ATP-dependent DNA damage sensor activity"/>
    <property type="evidence" value="ECO:0007669"/>
    <property type="project" value="InterPro"/>
</dbReference>
<keyword evidence="5" id="KW-0694">RNA-binding</keyword>
<dbReference type="GO" id="GO:0045910">
    <property type="term" value="P:negative regulation of DNA recombination"/>
    <property type="evidence" value="ECO:0007669"/>
    <property type="project" value="InterPro"/>
</dbReference>
<evidence type="ECO:0000256" key="1">
    <source>
        <dbReference type="ARBA" id="ARBA00022730"/>
    </source>
</evidence>
<dbReference type="SMART" id="SM00463">
    <property type="entry name" value="SMR"/>
    <property type="match status" value="1"/>
</dbReference>
<dbReference type="Gene3D" id="3.40.50.300">
    <property type="entry name" value="P-loop containing nucleotide triphosphate hydrolases"/>
    <property type="match status" value="1"/>
</dbReference>
<dbReference type="InterPro" id="IPR007696">
    <property type="entry name" value="DNA_mismatch_repair_MutS_core"/>
</dbReference>
<proteinExistence type="inferred from homology"/>
<evidence type="ECO:0000256" key="6">
    <source>
        <dbReference type="ARBA" id="ARBA00023125"/>
    </source>
</evidence>
<dbReference type="GO" id="GO:0016887">
    <property type="term" value="F:ATP hydrolysis activity"/>
    <property type="evidence" value="ECO:0007669"/>
    <property type="project" value="InterPro"/>
</dbReference>
<dbReference type="InterPro" id="IPR000432">
    <property type="entry name" value="DNA_mismatch_repair_MutS_C"/>
</dbReference>
<dbReference type="SUPFAM" id="SSF48334">
    <property type="entry name" value="DNA repair protein MutS, domain III"/>
    <property type="match status" value="1"/>
</dbReference>
<dbReference type="InterPro" id="IPR027417">
    <property type="entry name" value="P-loop_NTPase"/>
</dbReference>
<dbReference type="Pfam" id="PF00488">
    <property type="entry name" value="MutS_V"/>
    <property type="match status" value="1"/>
</dbReference>
<dbReference type="AlphaFoldDB" id="A0AA35WR20"/>
<dbReference type="GO" id="GO:0030983">
    <property type="term" value="F:mismatched DNA binding"/>
    <property type="evidence" value="ECO:0007669"/>
    <property type="project" value="InterPro"/>
</dbReference>
<feature type="coiled-coil region" evidence="7">
    <location>
        <begin position="230"/>
        <end position="261"/>
    </location>
</feature>
<dbReference type="PROSITE" id="PS50828">
    <property type="entry name" value="SMR"/>
    <property type="match status" value="1"/>
</dbReference>
<dbReference type="EMBL" id="CASHTH010002193">
    <property type="protein sequence ID" value="CAI8025961.1"/>
    <property type="molecule type" value="Genomic_DNA"/>
</dbReference>
<evidence type="ECO:0000313" key="9">
    <source>
        <dbReference type="EMBL" id="CAI8025961.1"/>
    </source>
</evidence>
<dbReference type="PIRSF" id="PIRSF005814">
    <property type="entry name" value="MutS_YshD"/>
    <property type="match status" value="1"/>
</dbReference>
<keyword evidence="3" id="KW-0378">Hydrolase</keyword>
<keyword evidence="9" id="KW-0540">Nuclease</keyword>
<keyword evidence="2" id="KW-0547">Nucleotide-binding</keyword>
<dbReference type="SUPFAM" id="SSF160443">
    <property type="entry name" value="SMR domain-like"/>
    <property type="match status" value="1"/>
</dbReference>
<dbReference type="InterPro" id="IPR036187">
    <property type="entry name" value="DNA_mismatch_repair_MutS_sf"/>
</dbReference>
<dbReference type="GO" id="GO:0005524">
    <property type="term" value="F:ATP binding"/>
    <property type="evidence" value="ECO:0007669"/>
    <property type="project" value="UniProtKB-KW"/>
</dbReference>